<organism evidence="2 3">
    <name type="scientific">Lysinibacillus contaminans</name>
    <dbReference type="NCBI Taxonomy" id="1293441"/>
    <lineage>
        <taxon>Bacteria</taxon>
        <taxon>Bacillati</taxon>
        <taxon>Bacillota</taxon>
        <taxon>Bacilli</taxon>
        <taxon>Bacillales</taxon>
        <taxon>Bacillaceae</taxon>
        <taxon>Lysinibacillus</taxon>
    </lineage>
</organism>
<reference evidence="3" key="1">
    <citation type="submission" date="2015-07" db="EMBL/GenBank/DDBJ databases">
        <title>Fjat-14205 dsm 2895.</title>
        <authorList>
            <person name="Liu B."/>
            <person name="Wang J."/>
            <person name="Zhu Y."/>
            <person name="Liu G."/>
            <person name="Chen Q."/>
            <person name="Chen Z."/>
            <person name="Lan J."/>
            <person name="Che J."/>
            <person name="Ge C."/>
            <person name="Shi H."/>
            <person name="Pan Z."/>
            <person name="Liu X."/>
        </authorList>
    </citation>
    <scope>NUCLEOTIDE SEQUENCE [LARGE SCALE GENOMIC DNA]</scope>
    <source>
        <strain evidence="3">DSM 25560</strain>
    </source>
</reference>
<evidence type="ECO:0000313" key="2">
    <source>
        <dbReference type="EMBL" id="KOS68370.1"/>
    </source>
</evidence>
<keyword evidence="1" id="KW-1133">Transmembrane helix</keyword>
<keyword evidence="1" id="KW-0472">Membrane</keyword>
<keyword evidence="1" id="KW-0812">Transmembrane</keyword>
<evidence type="ECO:0000313" key="3">
    <source>
        <dbReference type="Proteomes" id="UP000050668"/>
    </source>
</evidence>
<dbReference type="EMBL" id="LGRV01000003">
    <property type="protein sequence ID" value="KOS68370.1"/>
    <property type="molecule type" value="Genomic_DNA"/>
</dbReference>
<dbReference type="RefSeq" id="WP_053583195.1">
    <property type="nucleotide sequence ID" value="NZ_LGRV01000003.1"/>
</dbReference>
<sequence length="151" mass="17343">MTELDQTNSSGHNIFISDLIEATRGKDQVLKKFISKQLYIKKSPFGIERINKNIDFLKTLDSTQQALIIGRAADFKESNDPSKYFPVILAIFGFIISLYKLLDEFTGTIIFSFMVTLVIAIYFTFLMIRAFSTYPIAVYFHSLVTNIKFEK</sequence>
<feature type="transmembrane region" description="Helical" evidence="1">
    <location>
        <begin position="84"/>
        <end position="102"/>
    </location>
</feature>
<dbReference type="Proteomes" id="UP000050668">
    <property type="component" value="Unassembled WGS sequence"/>
</dbReference>
<protein>
    <submittedName>
        <fullName evidence="2">Uncharacterized protein</fullName>
    </submittedName>
</protein>
<keyword evidence="3" id="KW-1185">Reference proteome</keyword>
<name>A0ABR5K0Z6_9BACI</name>
<gene>
    <name evidence="2" type="ORF">AEA09_07240</name>
</gene>
<proteinExistence type="predicted"/>
<accession>A0ABR5K0Z6</accession>
<evidence type="ECO:0000256" key="1">
    <source>
        <dbReference type="SAM" id="Phobius"/>
    </source>
</evidence>
<comment type="caution">
    <text evidence="2">The sequence shown here is derived from an EMBL/GenBank/DDBJ whole genome shotgun (WGS) entry which is preliminary data.</text>
</comment>
<feature type="transmembrane region" description="Helical" evidence="1">
    <location>
        <begin position="108"/>
        <end position="128"/>
    </location>
</feature>